<gene>
    <name evidence="1" type="ORF">AAHA92_01790</name>
</gene>
<organism evidence="1 2">
    <name type="scientific">Salvia divinorum</name>
    <name type="common">Maria pastora</name>
    <name type="synonym">Diviner's sage</name>
    <dbReference type="NCBI Taxonomy" id="28513"/>
    <lineage>
        <taxon>Eukaryota</taxon>
        <taxon>Viridiplantae</taxon>
        <taxon>Streptophyta</taxon>
        <taxon>Embryophyta</taxon>
        <taxon>Tracheophyta</taxon>
        <taxon>Spermatophyta</taxon>
        <taxon>Magnoliopsida</taxon>
        <taxon>eudicotyledons</taxon>
        <taxon>Gunneridae</taxon>
        <taxon>Pentapetalae</taxon>
        <taxon>asterids</taxon>
        <taxon>lamiids</taxon>
        <taxon>Lamiales</taxon>
        <taxon>Lamiaceae</taxon>
        <taxon>Nepetoideae</taxon>
        <taxon>Mentheae</taxon>
        <taxon>Salviinae</taxon>
        <taxon>Salvia</taxon>
        <taxon>Salvia subgen. Calosphace</taxon>
    </lineage>
</organism>
<dbReference type="EMBL" id="JBEAFC010000002">
    <property type="protein sequence ID" value="KAL1566149.1"/>
    <property type="molecule type" value="Genomic_DNA"/>
</dbReference>
<protein>
    <submittedName>
        <fullName evidence="1">Uncharacterized protein</fullName>
    </submittedName>
</protein>
<name>A0ABD1IBQ1_SALDI</name>
<sequence length="130" mass="14814">MGNCLVLQEKVMKKDGYQILEHNSKFSHASCDEGKNMHPSVQNHLHFPIKTTKKTVRVSDKVFEGGRVVRIKVVISKRELHEMLSGGREISVYGLMLKVKNHQEITDKVESRVNIGKGWFPSLESITEIN</sequence>
<accession>A0ABD1IBQ1</accession>
<proteinExistence type="predicted"/>
<comment type="caution">
    <text evidence="1">The sequence shown here is derived from an EMBL/GenBank/DDBJ whole genome shotgun (WGS) entry which is preliminary data.</text>
</comment>
<evidence type="ECO:0000313" key="2">
    <source>
        <dbReference type="Proteomes" id="UP001567538"/>
    </source>
</evidence>
<dbReference type="AlphaFoldDB" id="A0ABD1IBQ1"/>
<keyword evidence="2" id="KW-1185">Reference proteome</keyword>
<dbReference type="Proteomes" id="UP001567538">
    <property type="component" value="Unassembled WGS sequence"/>
</dbReference>
<evidence type="ECO:0000313" key="1">
    <source>
        <dbReference type="EMBL" id="KAL1566149.1"/>
    </source>
</evidence>
<reference evidence="1 2" key="1">
    <citation type="submission" date="2024-06" db="EMBL/GenBank/DDBJ databases">
        <title>A chromosome level genome sequence of Diviner's sage (Salvia divinorum).</title>
        <authorList>
            <person name="Ford S.A."/>
            <person name="Ro D.-K."/>
            <person name="Ness R.W."/>
            <person name="Phillips M.A."/>
        </authorList>
    </citation>
    <scope>NUCLEOTIDE SEQUENCE [LARGE SCALE GENOMIC DNA]</scope>
    <source>
        <strain evidence="1">SAF-2024a</strain>
        <tissue evidence="1">Leaf</tissue>
    </source>
</reference>